<organism evidence="1 2">
    <name type="scientific">Colletotrichum orchidophilum</name>
    <dbReference type="NCBI Taxonomy" id="1209926"/>
    <lineage>
        <taxon>Eukaryota</taxon>
        <taxon>Fungi</taxon>
        <taxon>Dikarya</taxon>
        <taxon>Ascomycota</taxon>
        <taxon>Pezizomycotina</taxon>
        <taxon>Sordariomycetes</taxon>
        <taxon>Hypocreomycetidae</taxon>
        <taxon>Glomerellales</taxon>
        <taxon>Glomerellaceae</taxon>
        <taxon>Colletotrichum</taxon>
    </lineage>
</organism>
<name>A0A1G4B1H7_9PEZI</name>
<keyword evidence="2" id="KW-1185">Reference proteome</keyword>
<dbReference type="AlphaFoldDB" id="A0A1G4B1H7"/>
<protein>
    <submittedName>
        <fullName evidence="1">Uncharacterized protein</fullName>
    </submittedName>
</protein>
<proteinExistence type="predicted"/>
<dbReference type="OrthoDB" id="10389281at2759"/>
<sequence length="72" mass="7945">MTDQITIDAVNIQWGRPFGLPLCFKTPSRRTLARRPYLIGMLQGRPPICAAESDINLLDRRSNPPVPSGTGP</sequence>
<comment type="caution">
    <text evidence="1">The sequence shown here is derived from an EMBL/GenBank/DDBJ whole genome shotgun (WGS) entry which is preliminary data.</text>
</comment>
<dbReference type="EMBL" id="MJBS01000087">
    <property type="protein sequence ID" value="OHE95193.1"/>
    <property type="molecule type" value="Genomic_DNA"/>
</dbReference>
<gene>
    <name evidence="1" type="ORF">CORC01_09580</name>
</gene>
<dbReference type="GeneID" id="34562719"/>
<evidence type="ECO:0000313" key="2">
    <source>
        <dbReference type="Proteomes" id="UP000176998"/>
    </source>
</evidence>
<accession>A0A1G4B1H7</accession>
<evidence type="ECO:0000313" key="1">
    <source>
        <dbReference type="EMBL" id="OHE95193.1"/>
    </source>
</evidence>
<dbReference type="RefSeq" id="XP_022472355.1">
    <property type="nucleotide sequence ID" value="XM_022621209.1"/>
</dbReference>
<dbReference type="Proteomes" id="UP000176998">
    <property type="component" value="Unassembled WGS sequence"/>
</dbReference>
<reference evidence="1 2" key="1">
    <citation type="submission" date="2016-09" db="EMBL/GenBank/DDBJ databases">
        <authorList>
            <person name="Capua I."/>
            <person name="De Benedictis P."/>
            <person name="Joannis T."/>
            <person name="Lombin L.H."/>
            <person name="Cattoli G."/>
        </authorList>
    </citation>
    <scope>NUCLEOTIDE SEQUENCE [LARGE SCALE GENOMIC DNA]</scope>
    <source>
        <strain evidence="1 2">IMI 309357</strain>
    </source>
</reference>